<evidence type="ECO:0000256" key="1">
    <source>
        <dbReference type="ARBA" id="ARBA00004127"/>
    </source>
</evidence>
<keyword evidence="4 5" id="KW-0472">Membrane</keyword>
<keyword evidence="2 5" id="KW-0812">Transmembrane</keyword>
<feature type="transmembrane region" description="Helical" evidence="5">
    <location>
        <begin position="25"/>
        <end position="46"/>
    </location>
</feature>
<dbReference type="GO" id="GO:0016740">
    <property type="term" value="F:transferase activity"/>
    <property type="evidence" value="ECO:0007669"/>
    <property type="project" value="UniProtKB-ARBA"/>
</dbReference>
<dbReference type="Pfam" id="PF04191">
    <property type="entry name" value="PEMT"/>
    <property type="match status" value="1"/>
</dbReference>
<dbReference type="AlphaFoldDB" id="X1NLW8"/>
<gene>
    <name evidence="6" type="ORF">S06H3_36049</name>
</gene>
<evidence type="ECO:0000256" key="5">
    <source>
        <dbReference type="SAM" id="Phobius"/>
    </source>
</evidence>
<accession>X1NLW8</accession>
<comment type="caution">
    <text evidence="6">The sequence shown here is derived from an EMBL/GenBank/DDBJ whole genome shotgun (WGS) entry which is preliminary data.</text>
</comment>
<evidence type="ECO:0000313" key="6">
    <source>
        <dbReference type="EMBL" id="GAI27800.1"/>
    </source>
</evidence>
<dbReference type="PANTHER" id="PTHR12714:SF9">
    <property type="entry name" value="PROTEIN-S-ISOPRENYLCYSTEINE O-METHYLTRANSFERASE"/>
    <property type="match status" value="1"/>
</dbReference>
<evidence type="ECO:0000256" key="3">
    <source>
        <dbReference type="ARBA" id="ARBA00022989"/>
    </source>
</evidence>
<dbReference type="GO" id="GO:0012505">
    <property type="term" value="C:endomembrane system"/>
    <property type="evidence" value="ECO:0007669"/>
    <property type="project" value="UniProtKB-SubCell"/>
</dbReference>
<evidence type="ECO:0000256" key="2">
    <source>
        <dbReference type="ARBA" id="ARBA00022692"/>
    </source>
</evidence>
<name>X1NLW8_9ZZZZ</name>
<feature type="transmembrane region" description="Helical" evidence="5">
    <location>
        <begin position="52"/>
        <end position="75"/>
    </location>
</feature>
<protein>
    <submittedName>
        <fullName evidence="6">Uncharacterized protein</fullName>
    </submittedName>
</protein>
<dbReference type="Gene3D" id="1.20.120.1630">
    <property type="match status" value="1"/>
</dbReference>
<dbReference type="InterPro" id="IPR007318">
    <property type="entry name" value="Phopholipid_MeTrfase"/>
</dbReference>
<sequence>MLINKEAYKKLGTPPDMKLSKREKVIGHIVNIICYIAFLYSIFLPFKLGTAWFYIGLFIFLLALVVLVTAIINFITTPIDKPVTKGIYGYSRHPGYLSHFLAFIGIGIATASWIILLVAIIFFILGNIIANSEERYCKEKYGDTYKEYLNKVPRWIGIPKL</sequence>
<dbReference type="EMBL" id="BARV01021804">
    <property type="protein sequence ID" value="GAI27800.1"/>
    <property type="molecule type" value="Genomic_DNA"/>
</dbReference>
<comment type="subcellular location">
    <subcellularLocation>
        <location evidence="1">Endomembrane system</location>
        <topology evidence="1">Multi-pass membrane protein</topology>
    </subcellularLocation>
</comment>
<dbReference type="PROSITE" id="PS50244">
    <property type="entry name" value="S5A_REDUCTASE"/>
    <property type="match status" value="1"/>
</dbReference>
<proteinExistence type="predicted"/>
<evidence type="ECO:0000256" key="4">
    <source>
        <dbReference type="ARBA" id="ARBA00023136"/>
    </source>
</evidence>
<organism evidence="6">
    <name type="scientific">marine sediment metagenome</name>
    <dbReference type="NCBI Taxonomy" id="412755"/>
    <lineage>
        <taxon>unclassified sequences</taxon>
        <taxon>metagenomes</taxon>
        <taxon>ecological metagenomes</taxon>
    </lineage>
</organism>
<feature type="transmembrane region" description="Helical" evidence="5">
    <location>
        <begin position="96"/>
        <end position="125"/>
    </location>
</feature>
<dbReference type="PANTHER" id="PTHR12714">
    <property type="entry name" value="PROTEIN-S ISOPRENYLCYSTEINE O-METHYLTRANSFERASE"/>
    <property type="match status" value="1"/>
</dbReference>
<keyword evidence="3 5" id="KW-1133">Transmembrane helix</keyword>
<reference evidence="6" key="1">
    <citation type="journal article" date="2014" name="Front. Microbiol.">
        <title>High frequency of phylogenetically diverse reductive dehalogenase-homologous genes in deep subseafloor sedimentary metagenomes.</title>
        <authorList>
            <person name="Kawai M."/>
            <person name="Futagami T."/>
            <person name="Toyoda A."/>
            <person name="Takaki Y."/>
            <person name="Nishi S."/>
            <person name="Hori S."/>
            <person name="Arai W."/>
            <person name="Tsubouchi T."/>
            <person name="Morono Y."/>
            <person name="Uchiyama I."/>
            <person name="Ito T."/>
            <person name="Fujiyama A."/>
            <person name="Inagaki F."/>
            <person name="Takami H."/>
        </authorList>
    </citation>
    <scope>NUCLEOTIDE SEQUENCE</scope>
    <source>
        <strain evidence="6">Expedition CK06-06</strain>
    </source>
</reference>